<evidence type="ECO:0000313" key="1">
    <source>
        <dbReference type="EMBL" id="HGE98588.1"/>
    </source>
</evidence>
<proteinExistence type="predicted"/>
<dbReference type="InterPro" id="IPR003489">
    <property type="entry name" value="RHF/RaiA"/>
</dbReference>
<dbReference type="InterPro" id="IPR036567">
    <property type="entry name" value="RHF-like"/>
</dbReference>
<dbReference type="AlphaFoldDB" id="A0A7C3UQA8"/>
<dbReference type="EMBL" id="DTMQ01000009">
    <property type="protein sequence ID" value="HGE98588.1"/>
    <property type="molecule type" value="Genomic_DNA"/>
</dbReference>
<reference evidence="1" key="1">
    <citation type="journal article" date="2020" name="mSystems">
        <title>Genome- and Community-Level Interaction Insights into Carbon Utilization and Element Cycling Functions of Hydrothermarchaeota in Hydrothermal Sediment.</title>
        <authorList>
            <person name="Zhou Z."/>
            <person name="Liu Y."/>
            <person name="Xu W."/>
            <person name="Pan J."/>
            <person name="Luo Z.H."/>
            <person name="Li M."/>
        </authorList>
    </citation>
    <scope>NUCLEOTIDE SEQUENCE [LARGE SCALE GENOMIC DNA]</scope>
    <source>
        <strain evidence="1">SpSt-906</strain>
    </source>
</reference>
<dbReference type="SUPFAM" id="SSF69754">
    <property type="entry name" value="Ribosome binding protein Y (YfiA homologue)"/>
    <property type="match status" value="1"/>
</dbReference>
<gene>
    <name evidence="1" type="primary">raiA</name>
    <name evidence="1" type="ORF">ENX07_00735</name>
</gene>
<comment type="caution">
    <text evidence="1">The sequence shown here is derived from an EMBL/GenBank/DDBJ whole genome shotgun (WGS) entry which is preliminary data.</text>
</comment>
<name>A0A7C3UQA8_UNCW3</name>
<sequence length="98" mass="11574">MEFTLTTRHFEPTDHLKERIGKDIKKLERFKRIIQHVEVILDLDGSVRKAEIIVKTKKNLLTVRSEGYDHYLAFEDAFKKIKGQIAKLDDRIREHSGK</sequence>
<protein>
    <submittedName>
        <fullName evidence="1">Ribosome-associated translation inhibitor RaiA</fullName>
    </submittedName>
</protein>
<dbReference type="Gene3D" id="3.30.160.100">
    <property type="entry name" value="Ribosome hibernation promotion factor-like"/>
    <property type="match status" value="1"/>
</dbReference>
<dbReference type="Pfam" id="PF02482">
    <property type="entry name" value="Ribosomal_S30AE"/>
    <property type="match status" value="1"/>
</dbReference>
<accession>A0A7C3UQA8</accession>
<organism evidence="1">
    <name type="scientific">candidate division WOR-3 bacterium</name>
    <dbReference type="NCBI Taxonomy" id="2052148"/>
    <lineage>
        <taxon>Bacteria</taxon>
        <taxon>Bacteria division WOR-3</taxon>
    </lineage>
</organism>
<dbReference type="NCBIfam" id="TIGR00741">
    <property type="entry name" value="yfiA"/>
    <property type="match status" value="1"/>
</dbReference>